<dbReference type="EMBL" id="JARTCD010000123">
    <property type="protein sequence ID" value="KAJ8652019.1"/>
    <property type="molecule type" value="Genomic_DNA"/>
</dbReference>
<evidence type="ECO:0000313" key="2">
    <source>
        <dbReference type="EMBL" id="KAJ8652019.1"/>
    </source>
</evidence>
<dbReference type="PANTHER" id="PTHR24148">
    <property type="entry name" value="ANKYRIN REPEAT DOMAIN-CONTAINING PROTEIN 39 HOMOLOG-RELATED"/>
    <property type="match status" value="1"/>
</dbReference>
<dbReference type="GeneID" id="83219737"/>
<sequence>MTSDADGGDDPIKIEISKDNKYKRLFEKGLDTLLSNPNFLLLYVPKNGAKMQVIRPARDPCHRRRMIRRINEAEGIPSFYYALSHLWGITEDEWYYWNDIGEYVDDEDGQPVKPVSMRPEKRDTLLALLRDHPDSYWWIDVLCARTDTPLDIMGDIYSCCLECIAMIDCEPGLISQLHPMGVFKKEDFNTHYLKNIVAAIKCYDQCCQLTNILYTLIQSRWWKRVWTWQEMALPFGEVRLMAETGTHKPLSNTITVDELVSNYGGMLALERSIKDPYGDVLLWRRKEATAQTEMIVGAWCEETIAARTYNKDRLEGGKMYGKFLYLLLRTWGKCPRRCMDPVDYVYGVLGMLQIEIPRMDNPDAVWKLFLSEMDKLIDSLSMPLRISDHAYHVDLRKVQDMTGVYNDLLGVHRLRWLTRLMKALHLSKPRKH</sequence>
<dbReference type="PANTHER" id="PTHR24148:SF64">
    <property type="entry name" value="HETEROKARYON INCOMPATIBILITY DOMAIN-CONTAINING PROTEIN"/>
    <property type="match status" value="1"/>
</dbReference>
<reference evidence="2 3" key="1">
    <citation type="submission" date="2023-03" db="EMBL/GenBank/DDBJ databases">
        <title>Genome sequence of Lichtheimia ornata CBS 291.66.</title>
        <authorList>
            <person name="Mohabir J.T."/>
            <person name="Shea T.P."/>
            <person name="Kurbessoian T."/>
            <person name="Berby B."/>
            <person name="Fontaine J."/>
            <person name="Livny J."/>
            <person name="Gnirke A."/>
            <person name="Stajich J.E."/>
            <person name="Cuomo C.A."/>
        </authorList>
    </citation>
    <scope>NUCLEOTIDE SEQUENCE [LARGE SCALE GENOMIC DNA]</scope>
    <source>
        <strain evidence="2">CBS 291.66</strain>
    </source>
</reference>
<keyword evidence="3" id="KW-1185">Reference proteome</keyword>
<comment type="caution">
    <text evidence="2">The sequence shown here is derived from an EMBL/GenBank/DDBJ whole genome shotgun (WGS) entry which is preliminary data.</text>
</comment>
<dbReference type="InterPro" id="IPR052895">
    <property type="entry name" value="HetReg/Transcr_Mod"/>
</dbReference>
<dbReference type="Proteomes" id="UP001234581">
    <property type="component" value="Unassembled WGS sequence"/>
</dbReference>
<protein>
    <recommendedName>
        <fullName evidence="1">Heterokaryon incompatibility domain-containing protein</fullName>
    </recommendedName>
</protein>
<gene>
    <name evidence="2" type="ORF">O0I10_012363</name>
</gene>
<dbReference type="Pfam" id="PF06985">
    <property type="entry name" value="HET"/>
    <property type="match status" value="1"/>
</dbReference>
<proteinExistence type="predicted"/>
<accession>A0AAD7USQ5</accession>
<dbReference type="InterPro" id="IPR010730">
    <property type="entry name" value="HET"/>
</dbReference>
<evidence type="ECO:0000259" key="1">
    <source>
        <dbReference type="Pfam" id="PF06985"/>
    </source>
</evidence>
<dbReference type="RefSeq" id="XP_058336933.1">
    <property type="nucleotide sequence ID" value="XM_058492295.1"/>
</dbReference>
<name>A0AAD7USQ5_9FUNG</name>
<dbReference type="AlphaFoldDB" id="A0AAD7USQ5"/>
<evidence type="ECO:0000313" key="3">
    <source>
        <dbReference type="Proteomes" id="UP001234581"/>
    </source>
</evidence>
<feature type="domain" description="Heterokaryon incompatibility" evidence="1">
    <location>
        <begin position="80"/>
        <end position="230"/>
    </location>
</feature>
<organism evidence="2 3">
    <name type="scientific">Lichtheimia ornata</name>
    <dbReference type="NCBI Taxonomy" id="688661"/>
    <lineage>
        <taxon>Eukaryota</taxon>
        <taxon>Fungi</taxon>
        <taxon>Fungi incertae sedis</taxon>
        <taxon>Mucoromycota</taxon>
        <taxon>Mucoromycotina</taxon>
        <taxon>Mucoromycetes</taxon>
        <taxon>Mucorales</taxon>
        <taxon>Lichtheimiaceae</taxon>
        <taxon>Lichtheimia</taxon>
    </lineage>
</organism>